<keyword evidence="3" id="KW-1133">Transmembrane helix</keyword>
<evidence type="ECO:0000313" key="5">
    <source>
        <dbReference type="Proteomes" id="UP000023152"/>
    </source>
</evidence>
<dbReference type="PANTHER" id="PTHR11599">
    <property type="entry name" value="PROTEASOME SUBUNIT ALPHA/BETA"/>
    <property type="match status" value="1"/>
</dbReference>
<name>X6M8X2_RETFI</name>
<dbReference type="InterPro" id="IPR050115">
    <property type="entry name" value="Proteasome_alpha"/>
</dbReference>
<comment type="caution">
    <text evidence="4">The sequence shown here is derived from an EMBL/GenBank/DDBJ whole genome shotgun (WGS) entry which is preliminary data.</text>
</comment>
<evidence type="ECO:0000256" key="3">
    <source>
        <dbReference type="SAM" id="Phobius"/>
    </source>
</evidence>
<feature type="transmembrane region" description="Helical" evidence="3">
    <location>
        <begin position="54"/>
        <end position="71"/>
    </location>
</feature>
<keyword evidence="3" id="KW-0812">Transmembrane</keyword>
<comment type="similarity">
    <text evidence="2">Belongs to the peptidase T1A family.</text>
</comment>
<dbReference type="OMA" id="FWRERSL"/>
<dbReference type="Pfam" id="PF00227">
    <property type="entry name" value="Proteasome"/>
    <property type="match status" value="1"/>
</dbReference>
<reference evidence="4 5" key="1">
    <citation type="journal article" date="2013" name="Curr. Biol.">
        <title>The Genome of the Foraminiferan Reticulomyxa filosa.</title>
        <authorList>
            <person name="Glockner G."/>
            <person name="Hulsmann N."/>
            <person name="Schleicher M."/>
            <person name="Noegel A.A."/>
            <person name="Eichinger L."/>
            <person name="Gallinger C."/>
            <person name="Pawlowski J."/>
            <person name="Sierra R."/>
            <person name="Euteneuer U."/>
            <person name="Pillet L."/>
            <person name="Moustafa A."/>
            <person name="Platzer M."/>
            <person name="Groth M."/>
            <person name="Szafranski K."/>
            <person name="Schliwa M."/>
        </authorList>
    </citation>
    <scope>NUCLEOTIDE SEQUENCE [LARGE SCALE GENOMIC DNA]</scope>
</reference>
<keyword evidence="1 2" id="KW-0647">Proteasome</keyword>
<dbReference type="InterPro" id="IPR023332">
    <property type="entry name" value="Proteasome_alpha-type"/>
</dbReference>
<organism evidence="4 5">
    <name type="scientific">Reticulomyxa filosa</name>
    <dbReference type="NCBI Taxonomy" id="46433"/>
    <lineage>
        <taxon>Eukaryota</taxon>
        <taxon>Sar</taxon>
        <taxon>Rhizaria</taxon>
        <taxon>Retaria</taxon>
        <taxon>Foraminifera</taxon>
        <taxon>Monothalamids</taxon>
        <taxon>Reticulomyxidae</taxon>
        <taxon>Reticulomyxa</taxon>
    </lineage>
</organism>
<accession>X6M8X2</accession>
<dbReference type="Proteomes" id="UP000023152">
    <property type="component" value="Unassembled WGS sequence"/>
</dbReference>
<evidence type="ECO:0000256" key="1">
    <source>
        <dbReference type="ARBA" id="ARBA00022942"/>
    </source>
</evidence>
<keyword evidence="5" id="KW-1185">Reference proteome</keyword>
<dbReference type="OrthoDB" id="431557at2759"/>
<dbReference type="SUPFAM" id="SSF56235">
    <property type="entry name" value="N-terminal nucleophile aminohydrolases (Ntn hydrolases)"/>
    <property type="match status" value="1"/>
</dbReference>
<sequence>MPKVFEIDKRYVVFSFVVRTFFFLGEKGDVGAVYSGLQADGRTLVDFARVQAQVYKIFLFYLLMLIGNYWFTYDEPMPVKSLTRTVADYMMSFAGTDDDDDDDDNGHKKMSRPFGVAILLAGVDENGPSLYVIDPSGTIVKYLAVAVGAGGESAMTVLRERYAKSMSLREAEDLAAEILKQVMEAKIGTDNIEFALVSAESKKWTVYDSKQIQSVIGRMTTSEES</sequence>
<dbReference type="GO" id="GO:0051603">
    <property type="term" value="P:proteolysis involved in protein catabolic process"/>
    <property type="evidence" value="ECO:0007669"/>
    <property type="project" value="InterPro"/>
</dbReference>
<evidence type="ECO:0000313" key="4">
    <source>
        <dbReference type="EMBL" id="ETO09902.1"/>
    </source>
</evidence>
<dbReference type="Gene3D" id="3.60.20.10">
    <property type="entry name" value="Glutamine Phosphoribosylpyrophosphate, subunit 1, domain 1"/>
    <property type="match status" value="1"/>
</dbReference>
<keyword evidence="3" id="KW-0472">Membrane</keyword>
<gene>
    <name evidence="4" type="ORF">RFI_27475</name>
</gene>
<dbReference type="InterPro" id="IPR029055">
    <property type="entry name" value="Ntn_hydrolases_N"/>
</dbReference>
<dbReference type="InterPro" id="IPR001353">
    <property type="entry name" value="Proteasome_sua/b"/>
</dbReference>
<dbReference type="AlphaFoldDB" id="X6M8X2"/>
<dbReference type="GO" id="GO:0019773">
    <property type="term" value="C:proteasome core complex, alpha-subunit complex"/>
    <property type="evidence" value="ECO:0007669"/>
    <property type="project" value="UniProtKB-UniRule"/>
</dbReference>
<evidence type="ECO:0000256" key="2">
    <source>
        <dbReference type="PROSITE-ProRule" id="PRU00808"/>
    </source>
</evidence>
<proteinExistence type="inferred from homology"/>
<dbReference type="PROSITE" id="PS51475">
    <property type="entry name" value="PROTEASOME_ALPHA_2"/>
    <property type="match status" value="1"/>
</dbReference>
<protein>
    <submittedName>
        <fullName evidence="4">Proteasome subunit alpha type 5</fullName>
    </submittedName>
</protein>
<dbReference type="EMBL" id="ASPP01023828">
    <property type="protein sequence ID" value="ETO09902.1"/>
    <property type="molecule type" value="Genomic_DNA"/>
</dbReference>